<dbReference type="PANTHER" id="PTHR24198:SF165">
    <property type="entry name" value="ANKYRIN REPEAT-CONTAINING PROTEIN-RELATED"/>
    <property type="match status" value="1"/>
</dbReference>
<keyword evidence="1" id="KW-0677">Repeat</keyword>
<evidence type="ECO:0000313" key="3">
    <source>
        <dbReference type="EMBL" id="KAF1984888.1"/>
    </source>
</evidence>
<dbReference type="AlphaFoldDB" id="A0A6G1GVX0"/>
<evidence type="ECO:0000313" key="4">
    <source>
        <dbReference type="Proteomes" id="UP000800041"/>
    </source>
</evidence>
<gene>
    <name evidence="3" type="ORF">K402DRAFT_405669</name>
</gene>
<dbReference type="Pfam" id="PF12796">
    <property type="entry name" value="Ank_2"/>
    <property type="match status" value="1"/>
</dbReference>
<evidence type="ECO:0000256" key="2">
    <source>
        <dbReference type="ARBA" id="ARBA00023043"/>
    </source>
</evidence>
<sequence length="534" mass="59594">MLLHSSPRLPVELIRPIVEYLVIVGSISHTLQARHVSRLFDREIIRALFVTYDFRYRPNCYRNTRKIGIYYEPLAGNFLVDEFKTNRFETSFLGQFRATVDWIADNCETAHPRQSYATALCQTAVACHDPLAAVAKLGGNVQAEFTPKDLPSAALVAAAASNDLVLASILIYKGARSDYSFFFLGTPLTVAACRGYEEMVHLLLKHRTEDVLDSLTAACSHGHSAIVETLIPNLGSNYRPWHAEQLFRAATRGGHEECLRLLSECAQLTDLLESRLPGRRFSLLRDAAECGHNHLVRLALEQGDDINDVVHTDIWEFFNPLPSYSEEPLFPLVGATLMDHTHTVELLLERGAHLANRGQGLPLAHAVGSGNQEITQILLDKRTPVNVNNSIAMMEAVIERQIFMMRFLASRGGVATYDILLYAIWDGVVPVIRVLIEELGVDPNKPSEGTPHAIPAAKEYGRADVIQLLKELGADDPEPEIPMSTMRDPEWVCSRCIKNPDTGGTVQLWSWQNRDNDMKVKGPHWSLGLHNIIP</sequence>
<keyword evidence="2" id="KW-0040">ANK repeat</keyword>
<dbReference type="InterPro" id="IPR002110">
    <property type="entry name" value="Ankyrin_rpt"/>
</dbReference>
<organism evidence="3 4">
    <name type="scientific">Aulographum hederae CBS 113979</name>
    <dbReference type="NCBI Taxonomy" id="1176131"/>
    <lineage>
        <taxon>Eukaryota</taxon>
        <taxon>Fungi</taxon>
        <taxon>Dikarya</taxon>
        <taxon>Ascomycota</taxon>
        <taxon>Pezizomycotina</taxon>
        <taxon>Dothideomycetes</taxon>
        <taxon>Pleosporomycetidae</taxon>
        <taxon>Aulographales</taxon>
        <taxon>Aulographaceae</taxon>
    </lineage>
</organism>
<dbReference type="SMART" id="SM00248">
    <property type="entry name" value="ANK"/>
    <property type="match status" value="5"/>
</dbReference>
<accession>A0A6G1GVX0</accession>
<dbReference type="OrthoDB" id="426293at2759"/>
<dbReference type="EMBL" id="ML977165">
    <property type="protein sequence ID" value="KAF1984888.1"/>
    <property type="molecule type" value="Genomic_DNA"/>
</dbReference>
<name>A0A6G1GVX0_9PEZI</name>
<evidence type="ECO:0000256" key="1">
    <source>
        <dbReference type="ARBA" id="ARBA00022737"/>
    </source>
</evidence>
<keyword evidence="4" id="KW-1185">Reference proteome</keyword>
<protein>
    <submittedName>
        <fullName evidence="3">Ankyrin</fullName>
    </submittedName>
</protein>
<dbReference type="Gene3D" id="1.25.40.20">
    <property type="entry name" value="Ankyrin repeat-containing domain"/>
    <property type="match status" value="1"/>
</dbReference>
<dbReference type="PANTHER" id="PTHR24198">
    <property type="entry name" value="ANKYRIN REPEAT AND PROTEIN KINASE DOMAIN-CONTAINING PROTEIN"/>
    <property type="match status" value="1"/>
</dbReference>
<dbReference type="Proteomes" id="UP000800041">
    <property type="component" value="Unassembled WGS sequence"/>
</dbReference>
<reference evidence="3" key="1">
    <citation type="journal article" date="2020" name="Stud. Mycol.">
        <title>101 Dothideomycetes genomes: a test case for predicting lifestyles and emergence of pathogens.</title>
        <authorList>
            <person name="Haridas S."/>
            <person name="Albert R."/>
            <person name="Binder M."/>
            <person name="Bloem J."/>
            <person name="Labutti K."/>
            <person name="Salamov A."/>
            <person name="Andreopoulos B."/>
            <person name="Baker S."/>
            <person name="Barry K."/>
            <person name="Bills G."/>
            <person name="Bluhm B."/>
            <person name="Cannon C."/>
            <person name="Castanera R."/>
            <person name="Culley D."/>
            <person name="Daum C."/>
            <person name="Ezra D."/>
            <person name="Gonzalez J."/>
            <person name="Henrissat B."/>
            <person name="Kuo A."/>
            <person name="Liang C."/>
            <person name="Lipzen A."/>
            <person name="Lutzoni F."/>
            <person name="Magnuson J."/>
            <person name="Mondo S."/>
            <person name="Nolan M."/>
            <person name="Ohm R."/>
            <person name="Pangilinan J."/>
            <person name="Park H.-J."/>
            <person name="Ramirez L."/>
            <person name="Alfaro M."/>
            <person name="Sun H."/>
            <person name="Tritt A."/>
            <person name="Yoshinaga Y."/>
            <person name="Zwiers L.-H."/>
            <person name="Turgeon B."/>
            <person name="Goodwin S."/>
            <person name="Spatafora J."/>
            <person name="Crous P."/>
            <person name="Grigoriev I."/>
        </authorList>
    </citation>
    <scope>NUCLEOTIDE SEQUENCE</scope>
    <source>
        <strain evidence="3">CBS 113979</strain>
    </source>
</reference>
<dbReference type="InterPro" id="IPR036770">
    <property type="entry name" value="Ankyrin_rpt-contain_sf"/>
</dbReference>
<dbReference type="SUPFAM" id="SSF48403">
    <property type="entry name" value="Ankyrin repeat"/>
    <property type="match status" value="1"/>
</dbReference>
<proteinExistence type="predicted"/>